<feature type="binding site" evidence="20">
    <location>
        <position position="433"/>
    </location>
    <ligand>
        <name>Mg(2+)</name>
        <dbReference type="ChEBI" id="CHEBI:18420"/>
    </ligand>
</feature>
<evidence type="ECO:0000256" key="6">
    <source>
        <dbReference type="ARBA" id="ARBA00012232"/>
    </source>
</evidence>
<dbReference type="GO" id="GO:0046872">
    <property type="term" value="F:metal ion binding"/>
    <property type="evidence" value="ECO:0007669"/>
    <property type="project" value="UniProtKB-KW"/>
</dbReference>
<evidence type="ECO:0000256" key="20">
    <source>
        <dbReference type="PIRSR" id="PIRSR000732-3"/>
    </source>
</evidence>
<dbReference type="GO" id="GO:0008965">
    <property type="term" value="F:phosphoenolpyruvate-protein phosphotransferase activity"/>
    <property type="evidence" value="ECO:0007669"/>
    <property type="project" value="UniProtKB-EC"/>
</dbReference>
<protein>
    <recommendedName>
        <fullName evidence="7 17">Phosphoenolpyruvate-protein phosphotransferase</fullName>
        <ecNumber evidence="6 17">2.7.3.9</ecNumber>
    </recommendedName>
    <alternativeName>
        <fullName evidence="16 17">Phosphotransferase system, enzyme I</fullName>
    </alternativeName>
</protein>
<feature type="domain" description="PEP-utilising enzyme C-terminal" evidence="23">
    <location>
        <begin position="254"/>
        <end position="543"/>
    </location>
</feature>
<keyword evidence="10 17" id="KW-0762">Sugar transport</keyword>
<dbReference type="eggNOG" id="COG1080">
    <property type="taxonomic scope" value="Bacteria"/>
</dbReference>
<dbReference type="InterPro" id="IPR000121">
    <property type="entry name" value="PEP_util_C"/>
</dbReference>
<keyword evidence="15 17" id="KW-0460">Magnesium</keyword>
<dbReference type="InterPro" id="IPR040442">
    <property type="entry name" value="Pyrv_kinase-like_dom_sf"/>
</dbReference>
<reference evidence="25 26" key="1">
    <citation type="submission" date="2014-06" db="EMBL/GenBank/DDBJ databases">
        <title>Draft genome sequence of Paenibacillus sp. MSt1.</title>
        <authorList>
            <person name="Aw Y.K."/>
            <person name="Ong K.S."/>
            <person name="Gan H.M."/>
            <person name="Lee S.M."/>
        </authorList>
    </citation>
    <scope>NUCLEOTIDE SEQUENCE [LARGE SCALE GENOMIC DNA]</scope>
    <source>
        <strain evidence="25 26">MSt1</strain>
    </source>
</reference>
<sequence length="578" mass="63838">MRLQGVAAAPGIAIGVAKVMREEQRPERHPIRAQETDAELERLAEAIRQADEELQELGRDLTDRGREQEAEIFEGHRLFLQDEELVGKAQTMIREERICAEAALDEAMQETVALLESLDDEYLRERATDIRDVTRRVIRKLLHADEPLDARLTDEPFILIADELTPSQTAQLDPKATAGFVTASGGKTSHSAILARSLGIPAIVGLGESLFQVQDGQRLVVDGREGVVLVAPTEEQLAAYRQKASEQQALAERYRAFVDRPSVTLDGASVELVANIGSPADAEAAARGGAEGVGLFRTEFLYMGRDSLPTEDEQYEAYAAAARAFGPEAPIVIRTMDIGGDKELPLLELPKEENPFLGYRAIRICLDRPELFKTQLRAILRASAEVNVKIMFPMIASLREWRRAKAVLEEAKAELQAEGRAFRDDLETGVMIEVPGAALMADRLAKEVDFFSIGTNDLVQYTMAADRMNPKLVQLNDPLQPAVLRLIDQVIRAAAREGKWVGMCGEMAGQPHAVPILLGMGLHEFSMSGVHVARTRALIAKLDRSGMARLAEAVLELDEPDEIRGEVESQLPWLREYL</sequence>
<feature type="binding site" evidence="19">
    <location>
        <position position="297"/>
    </location>
    <ligand>
        <name>phosphoenolpyruvate</name>
        <dbReference type="ChEBI" id="CHEBI:58702"/>
    </ligand>
</feature>
<dbReference type="InterPro" id="IPR008279">
    <property type="entry name" value="PEP-util_enz_mobile_dom"/>
</dbReference>
<dbReference type="InterPro" id="IPR024692">
    <property type="entry name" value="PTS_EI"/>
</dbReference>
<dbReference type="PROSITE" id="PS00370">
    <property type="entry name" value="PEP_ENZYMES_PHOS_SITE"/>
    <property type="match status" value="1"/>
</dbReference>
<evidence type="ECO:0000256" key="17">
    <source>
        <dbReference type="PIRNR" id="PIRNR000732"/>
    </source>
</evidence>
<dbReference type="PROSITE" id="PS00742">
    <property type="entry name" value="PEP_ENZYMES_2"/>
    <property type="match status" value="1"/>
</dbReference>
<evidence type="ECO:0000256" key="9">
    <source>
        <dbReference type="ARBA" id="ARBA00022490"/>
    </source>
</evidence>
<dbReference type="SUPFAM" id="SSF47831">
    <property type="entry name" value="Enzyme I of the PEP:sugar phosphotransferase system HPr-binding (sub)domain"/>
    <property type="match status" value="1"/>
</dbReference>
<dbReference type="Pfam" id="PF05524">
    <property type="entry name" value="PEP-utilisers_N"/>
    <property type="match status" value="1"/>
</dbReference>
<evidence type="ECO:0000256" key="7">
    <source>
        <dbReference type="ARBA" id="ARBA00016544"/>
    </source>
</evidence>
<dbReference type="Gene3D" id="3.50.30.10">
    <property type="entry name" value="Phosphohistidine domain"/>
    <property type="match status" value="1"/>
</dbReference>
<evidence type="ECO:0000256" key="21">
    <source>
        <dbReference type="SAM" id="Coils"/>
    </source>
</evidence>
<keyword evidence="26" id="KW-1185">Reference proteome</keyword>
<gene>
    <name evidence="25" type="ORF">ET33_11570</name>
</gene>
<dbReference type="InterPro" id="IPR015813">
    <property type="entry name" value="Pyrv/PenolPyrv_kinase-like_dom"/>
</dbReference>
<feature type="coiled-coil region" evidence="21">
    <location>
        <begin position="33"/>
        <end position="60"/>
    </location>
</feature>
<evidence type="ECO:0000313" key="25">
    <source>
        <dbReference type="EMBL" id="KEQ23919.1"/>
    </source>
</evidence>
<dbReference type="GO" id="GO:0005737">
    <property type="term" value="C:cytoplasm"/>
    <property type="evidence" value="ECO:0007669"/>
    <property type="project" value="UniProtKB-SubCell"/>
</dbReference>
<evidence type="ECO:0000256" key="5">
    <source>
        <dbReference type="ARBA" id="ARBA00007837"/>
    </source>
</evidence>
<comment type="catalytic activity">
    <reaction evidence="1 17">
        <text>L-histidyl-[protein] + phosphoenolpyruvate = N(pros)-phospho-L-histidyl-[protein] + pyruvate</text>
        <dbReference type="Rhea" id="RHEA:23880"/>
        <dbReference type="Rhea" id="RHEA-COMP:9745"/>
        <dbReference type="Rhea" id="RHEA-COMP:9746"/>
        <dbReference type="ChEBI" id="CHEBI:15361"/>
        <dbReference type="ChEBI" id="CHEBI:29979"/>
        <dbReference type="ChEBI" id="CHEBI:58702"/>
        <dbReference type="ChEBI" id="CHEBI:64837"/>
        <dbReference type="EC" id="2.7.3.9"/>
    </reaction>
</comment>
<keyword evidence="21" id="KW-0175">Coiled coil</keyword>
<proteinExistence type="inferred from homology"/>
<comment type="similarity">
    <text evidence="5 17">Belongs to the PEP-utilizing enzyme family.</text>
</comment>
<feature type="binding site" evidence="19">
    <location>
        <begin position="456"/>
        <end position="457"/>
    </location>
    <ligand>
        <name>phosphoenolpyruvate</name>
        <dbReference type="ChEBI" id="CHEBI:58702"/>
    </ligand>
</feature>
<dbReference type="NCBIfam" id="TIGR01417">
    <property type="entry name" value="PTS_I_fam"/>
    <property type="match status" value="1"/>
</dbReference>
<dbReference type="InterPro" id="IPR036637">
    <property type="entry name" value="Phosphohistidine_dom_sf"/>
</dbReference>
<comment type="function">
    <text evidence="3 17">General (non sugar-specific) component of the phosphoenolpyruvate-dependent sugar phosphotransferase system (sugar PTS). This major carbohydrate active-transport system catalyzes the phosphorylation of incoming sugar substrates concomitantly with their translocation across the cell membrane. Enzyme I transfers the phosphoryl group from phosphoenolpyruvate (PEP) to the phosphoryl carrier protein (HPr).</text>
</comment>
<keyword evidence="12 17" id="KW-0598">Phosphotransferase system</keyword>
<keyword evidence="25" id="KW-0670">Pyruvate</keyword>
<evidence type="ECO:0000256" key="4">
    <source>
        <dbReference type="ARBA" id="ARBA00004496"/>
    </source>
</evidence>
<evidence type="ECO:0000256" key="12">
    <source>
        <dbReference type="ARBA" id="ARBA00022683"/>
    </source>
</evidence>
<dbReference type="Gene3D" id="1.10.274.10">
    <property type="entry name" value="PtsI, HPr-binding domain"/>
    <property type="match status" value="1"/>
</dbReference>
<dbReference type="OrthoDB" id="9765468at2"/>
<feature type="binding site" evidence="19">
    <location>
        <position position="334"/>
    </location>
    <ligand>
        <name>phosphoenolpyruvate</name>
        <dbReference type="ChEBI" id="CHEBI:58702"/>
    </ligand>
</feature>
<dbReference type="Proteomes" id="UP000028123">
    <property type="component" value="Unassembled WGS sequence"/>
</dbReference>
<accession>A0A081NZP6</accession>
<feature type="binding site" evidence="20">
    <location>
        <position position="457"/>
    </location>
    <ligand>
        <name>Mg(2+)</name>
        <dbReference type="ChEBI" id="CHEBI:18420"/>
    </ligand>
</feature>
<dbReference type="InterPro" id="IPR050499">
    <property type="entry name" value="PEP-utilizing_PTS_enzyme"/>
</dbReference>
<evidence type="ECO:0000256" key="19">
    <source>
        <dbReference type="PIRSR" id="PIRSR000732-2"/>
    </source>
</evidence>
<name>A0A081NZP6_9BACL</name>
<dbReference type="SUPFAM" id="SSF51621">
    <property type="entry name" value="Phosphoenolpyruvate/pyruvate domain"/>
    <property type="match status" value="1"/>
</dbReference>
<evidence type="ECO:0000313" key="26">
    <source>
        <dbReference type="Proteomes" id="UP000028123"/>
    </source>
</evidence>
<dbReference type="SUPFAM" id="SSF52009">
    <property type="entry name" value="Phosphohistidine domain"/>
    <property type="match status" value="1"/>
</dbReference>
<feature type="domain" description="Phosphotransferase system enzyme I N-terminal" evidence="24">
    <location>
        <begin position="4"/>
        <end position="126"/>
    </location>
</feature>
<comment type="caution">
    <text evidence="25">The sequence shown here is derived from an EMBL/GenBank/DDBJ whole genome shotgun (WGS) entry which is preliminary data.</text>
</comment>
<keyword evidence="13 17" id="KW-0479">Metal-binding</keyword>
<dbReference type="PANTHER" id="PTHR46244:SF3">
    <property type="entry name" value="PHOSPHOENOLPYRUVATE-PROTEIN PHOSPHOTRANSFERASE"/>
    <property type="match status" value="1"/>
</dbReference>
<evidence type="ECO:0000259" key="22">
    <source>
        <dbReference type="Pfam" id="PF00391"/>
    </source>
</evidence>
<keyword evidence="11 17" id="KW-0808">Transferase</keyword>
<dbReference type="Gene3D" id="3.20.20.60">
    <property type="entry name" value="Phosphoenolpyruvate-binding domains"/>
    <property type="match status" value="1"/>
</dbReference>
<dbReference type="InterPro" id="IPR008731">
    <property type="entry name" value="PTS_EIN"/>
</dbReference>
<dbReference type="InterPro" id="IPR006318">
    <property type="entry name" value="PTS_EI-like"/>
</dbReference>
<evidence type="ECO:0000256" key="15">
    <source>
        <dbReference type="ARBA" id="ARBA00022842"/>
    </source>
</evidence>
<dbReference type="InterPro" id="IPR023151">
    <property type="entry name" value="PEP_util_CS"/>
</dbReference>
<evidence type="ECO:0000256" key="16">
    <source>
        <dbReference type="ARBA" id="ARBA00033235"/>
    </source>
</evidence>
<dbReference type="Pfam" id="PF02896">
    <property type="entry name" value="PEP-utilizers_C"/>
    <property type="match status" value="1"/>
</dbReference>
<dbReference type="GO" id="GO:0016301">
    <property type="term" value="F:kinase activity"/>
    <property type="evidence" value="ECO:0007669"/>
    <property type="project" value="UniProtKB-KW"/>
</dbReference>
<feature type="domain" description="PEP-utilising enzyme mobile" evidence="22">
    <location>
        <begin position="155"/>
        <end position="226"/>
    </location>
</feature>
<dbReference type="PRINTS" id="PR01736">
    <property type="entry name" value="PHPHTRNFRASE"/>
</dbReference>
<feature type="active site" description="Tele-phosphohistidine intermediate" evidence="18">
    <location>
        <position position="190"/>
    </location>
</feature>
<dbReference type="EMBL" id="JNVM01000018">
    <property type="protein sequence ID" value="KEQ23919.1"/>
    <property type="molecule type" value="Genomic_DNA"/>
</dbReference>
<evidence type="ECO:0000256" key="13">
    <source>
        <dbReference type="ARBA" id="ARBA00022723"/>
    </source>
</evidence>
<evidence type="ECO:0000259" key="23">
    <source>
        <dbReference type="Pfam" id="PF02896"/>
    </source>
</evidence>
<evidence type="ECO:0000256" key="3">
    <source>
        <dbReference type="ARBA" id="ARBA00002728"/>
    </source>
</evidence>
<dbReference type="EC" id="2.7.3.9" evidence="6 17"/>
<dbReference type="PANTHER" id="PTHR46244">
    <property type="entry name" value="PHOSPHOENOLPYRUVATE-PROTEIN PHOSPHOTRANSFERASE"/>
    <property type="match status" value="1"/>
</dbReference>
<dbReference type="InterPro" id="IPR018274">
    <property type="entry name" value="PEP_util_AS"/>
</dbReference>
<keyword evidence="14 17" id="KW-0418">Kinase</keyword>
<dbReference type="RefSeq" id="WP_036686877.1">
    <property type="nucleotide sequence ID" value="NZ_JNVM01000018.1"/>
</dbReference>
<comment type="cofactor">
    <cofactor evidence="2 17 20">
        <name>Mg(2+)</name>
        <dbReference type="ChEBI" id="CHEBI:18420"/>
    </cofactor>
</comment>
<keyword evidence="9 17" id="KW-0963">Cytoplasm</keyword>
<evidence type="ECO:0000256" key="2">
    <source>
        <dbReference type="ARBA" id="ARBA00001946"/>
    </source>
</evidence>
<feature type="active site" description="Proton donor" evidence="18">
    <location>
        <position position="504"/>
    </location>
</feature>
<dbReference type="AlphaFoldDB" id="A0A081NZP6"/>
<dbReference type="PIRSF" id="PIRSF000732">
    <property type="entry name" value="PTS_enzyme_I"/>
    <property type="match status" value="1"/>
</dbReference>
<evidence type="ECO:0000256" key="14">
    <source>
        <dbReference type="ARBA" id="ARBA00022777"/>
    </source>
</evidence>
<feature type="binding site" evidence="19">
    <location>
        <position position="467"/>
    </location>
    <ligand>
        <name>phosphoenolpyruvate</name>
        <dbReference type="ChEBI" id="CHEBI:58702"/>
    </ligand>
</feature>
<organism evidence="25 26">
    <name type="scientific">Paenibacillus tyrfis</name>
    <dbReference type="NCBI Taxonomy" id="1501230"/>
    <lineage>
        <taxon>Bacteria</taxon>
        <taxon>Bacillati</taxon>
        <taxon>Bacillota</taxon>
        <taxon>Bacilli</taxon>
        <taxon>Bacillales</taxon>
        <taxon>Paenibacillaceae</taxon>
        <taxon>Paenibacillus</taxon>
    </lineage>
</organism>
<keyword evidence="8 17" id="KW-0813">Transport</keyword>
<dbReference type="GO" id="GO:0009401">
    <property type="term" value="P:phosphoenolpyruvate-dependent sugar phosphotransferase system"/>
    <property type="evidence" value="ECO:0007669"/>
    <property type="project" value="UniProtKB-KW"/>
</dbReference>
<evidence type="ECO:0000256" key="1">
    <source>
        <dbReference type="ARBA" id="ARBA00000683"/>
    </source>
</evidence>
<comment type="subcellular location">
    <subcellularLocation>
        <location evidence="4 17">Cytoplasm</location>
    </subcellularLocation>
</comment>
<evidence type="ECO:0000259" key="24">
    <source>
        <dbReference type="Pfam" id="PF05524"/>
    </source>
</evidence>
<dbReference type="Pfam" id="PF00391">
    <property type="entry name" value="PEP-utilizers"/>
    <property type="match status" value="1"/>
</dbReference>
<evidence type="ECO:0000256" key="11">
    <source>
        <dbReference type="ARBA" id="ARBA00022679"/>
    </source>
</evidence>
<dbReference type="InterPro" id="IPR036618">
    <property type="entry name" value="PtsI_HPr-bd_sf"/>
</dbReference>
<evidence type="ECO:0000256" key="10">
    <source>
        <dbReference type="ARBA" id="ARBA00022597"/>
    </source>
</evidence>
<evidence type="ECO:0000256" key="18">
    <source>
        <dbReference type="PIRSR" id="PIRSR000732-1"/>
    </source>
</evidence>
<evidence type="ECO:0000256" key="8">
    <source>
        <dbReference type="ARBA" id="ARBA00022448"/>
    </source>
</evidence>